<protein>
    <submittedName>
        <fullName evidence="8">Cytochrome p450</fullName>
    </submittedName>
</protein>
<keyword evidence="3" id="KW-0349">Heme</keyword>
<evidence type="ECO:0000256" key="7">
    <source>
        <dbReference type="ARBA" id="ARBA00023033"/>
    </source>
</evidence>
<dbReference type="InterPro" id="IPR036396">
    <property type="entry name" value="Cyt_P450_sf"/>
</dbReference>
<proteinExistence type="inferred from homology"/>
<keyword evidence="6" id="KW-0408">Iron</keyword>
<dbReference type="GeneID" id="59353036"/>
<dbReference type="PANTHER" id="PTHR46300:SF12">
    <property type="entry name" value="P450, PUTATIVE (EUROFUNG)-RELATED"/>
    <property type="match status" value="1"/>
</dbReference>
<keyword evidence="5" id="KW-0560">Oxidoreductase</keyword>
<evidence type="ECO:0000313" key="9">
    <source>
        <dbReference type="Proteomes" id="UP000636479"/>
    </source>
</evidence>
<dbReference type="Gene3D" id="1.10.630.10">
    <property type="entry name" value="Cytochrome P450"/>
    <property type="match status" value="2"/>
</dbReference>
<keyword evidence="4" id="KW-0479">Metal-binding</keyword>
<dbReference type="GO" id="GO:0004497">
    <property type="term" value="F:monooxygenase activity"/>
    <property type="evidence" value="ECO:0007669"/>
    <property type="project" value="UniProtKB-KW"/>
</dbReference>
<evidence type="ECO:0000313" key="8">
    <source>
        <dbReference type="EMBL" id="KAF7288960.1"/>
    </source>
</evidence>
<organism evidence="8 9">
    <name type="scientific">Mycena indigotica</name>
    <dbReference type="NCBI Taxonomy" id="2126181"/>
    <lineage>
        <taxon>Eukaryota</taxon>
        <taxon>Fungi</taxon>
        <taxon>Dikarya</taxon>
        <taxon>Basidiomycota</taxon>
        <taxon>Agaricomycotina</taxon>
        <taxon>Agaricomycetes</taxon>
        <taxon>Agaricomycetidae</taxon>
        <taxon>Agaricales</taxon>
        <taxon>Marasmiineae</taxon>
        <taxon>Mycenaceae</taxon>
        <taxon>Mycena</taxon>
    </lineage>
</organism>
<comment type="caution">
    <text evidence="8">The sequence shown here is derived from an EMBL/GenBank/DDBJ whole genome shotgun (WGS) entry which is preliminary data.</text>
</comment>
<keyword evidence="9" id="KW-1185">Reference proteome</keyword>
<dbReference type="OrthoDB" id="2789670at2759"/>
<dbReference type="SUPFAM" id="SSF48264">
    <property type="entry name" value="Cytochrome P450"/>
    <property type="match status" value="1"/>
</dbReference>
<sequence length="390" mass="43865">MLHLSSPSFLLVAGMLVGLLHLSRRRRNRLPLPPGPPKLPLLGNLLDMPVSSEWETYWRWSKECNSDIIHLDAAGTSIVVLSSIAATTDLLDKRSTLYSDRPRLPMLNELMGWDFNFVLLYIPRWVPGAGFKRIAHEWRKLSIALVNQPFDETKRQLATGDAPPSFTSSLLTATTPIEHEVIKNAAATTYSAGADTTVAVLGKFMLAMLANPEAQRRAQSEIDVVCGGRLPGFEMFKESDTTMPFVSAIIRELFRWQPTVPFVPHFIETEDEYRGFRIPAQSIVVGNIWAILQDEERYPDAKSFVPDRWLLPSGALNPEMHSDTWQFGFGFRTSCLRGAISCVVVPVDNHCFDPEPPNEFVEGLIRQPVPFKCSIKPRSVEAEMTIRETE</sequence>
<evidence type="ECO:0000256" key="6">
    <source>
        <dbReference type="ARBA" id="ARBA00023004"/>
    </source>
</evidence>
<dbReference type="PANTHER" id="PTHR46300">
    <property type="entry name" value="P450, PUTATIVE (EUROFUNG)-RELATED-RELATED"/>
    <property type="match status" value="1"/>
</dbReference>
<evidence type="ECO:0000256" key="5">
    <source>
        <dbReference type="ARBA" id="ARBA00023002"/>
    </source>
</evidence>
<name>A0A8H6RYL4_9AGAR</name>
<dbReference type="EMBL" id="JACAZF010000018">
    <property type="protein sequence ID" value="KAF7288960.1"/>
    <property type="molecule type" value="Genomic_DNA"/>
</dbReference>
<evidence type="ECO:0000256" key="4">
    <source>
        <dbReference type="ARBA" id="ARBA00022723"/>
    </source>
</evidence>
<dbReference type="GO" id="GO:0016705">
    <property type="term" value="F:oxidoreductase activity, acting on paired donors, with incorporation or reduction of molecular oxygen"/>
    <property type="evidence" value="ECO:0007669"/>
    <property type="project" value="InterPro"/>
</dbReference>
<comment type="cofactor">
    <cofactor evidence="1">
        <name>heme</name>
        <dbReference type="ChEBI" id="CHEBI:30413"/>
    </cofactor>
</comment>
<accession>A0A8H6RYL4</accession>
<dbReference type="RefSeq" id="XP_037213112.1">
    <property type="nucleotide sequence ID" value="XM_037370520.1"/>
</dbReference>
<evidence type="ECO:0000256" key="2">
    <source>
        <dbReference type="ARBA" id="ARBA00010617"/>
    </source>
</evidence>
<dbReference type="Pfam" id="PF00067">
    <property type="entry name" value="p450"/>
    <property type="match status" value="1"/>
</dbReference>
<dbReference type="Proteomes" id="UP000636479">
    <property type="component" value="Unassembled WGS sequence"/>
</dbReference>
<dbReference type="GO" id="GO:0020037">
    <property type="term" value="F:heme binding"/>
    <property type="evidence" value="ECO:0007669"/>
    <property type="project" value="InterPro"/>
</dbReference>
<dbReference type="InterPro" id="IPR050364">
    <property type="entry name" value="Cytochrome_P450_fung"/>
</dbReference>
<evidence type="ECO:0000256" key="1">
    <source>
        <dbReference type="ARBA" id="ARBA00001971"/>
    </source>
</evidence>
<dbReference type="GO" id="GO:0005506">
    <property type="term" value="F:iron ion binding"/>
    <property type="evidence" value="ECO:0007669"/>
    <property type="project" value="InterPro"/>
</dbReference>
<gene>
    <name evidence="8" type="ORF">MIND_01412600</name>
</gene>
<reference evidence="8" key="1">
    <citation type="submission" date="2020-05" db="EMBL/GenBank/DDBJ databases">
        <title>Mycena genomes resolve the evolution of fungal bioluminescence.</title>
        <authorList>
            <person name="Tsai I.J."/>
        </authorList>
    </citation>
    <scope>NUCLEOTIDE SEQUENCE</scope>
    <source>
        <strain evidence="8">171206Taipei</strain>
    </source>
</reference>
<dbReference type="InterPro" id="IPR001128">
    <property type="entry name" value="Cyt_P450"/>
</dbReference>
<dbReference type="AlphaFoldDB" id="A0A8H6RYL4"/>
<keyword evidence="7" id="KW-0503">Monooxygenase</keyword>
<evidence type="ECO:0000256" key="3">
    <source>
        <dbReference type="ARBA" id="ARBA00022617"/>
    </source>
</evidence>
<comment type="similarity">
    <text evidence="2">Belongs to the cytochrome P450 family.</text>
</comment>